<keyword evidence="3" id="KW-1185">Reference proteome</keyword>
<accession>A0A7K0EI12</accession>
<proteinExistence type="predicted"/>
<evidence type="ECO:0000259" key="1">
    <source>
        <dbReference type="PROSITE" id="PS50930"/>
    </source>
</evidence>
<dbReference type="OrthoDB" id="1374288at2"/>
<evidence type="ECO:0000313" key="2">
    <source>
        <dbReference type="EMBL" id="MRS61231.1"/>
    </source>
</evidence>
<sequence length="139" mass="15781">MALDIEGQISPMQQLPSYPLKIPPLIKASDQFLIWVKTQKKSIQTNTIVRIEAQGSYSLICTFNGDRYLISGNLSRLASRFQGFVRIHRSHLINPDFVDRSTPWLTSGSLHFIQLANGESVPVSRRVRRNTKVISTTNR</sequence>
<feature type="domain" description="HTH LytTR-type" evidence="1">
    <location>
        <begin position="34"/>
        <end position="137"/>
    </location>
</feature>
<name>A0A7K0EI12_9BACT</name>
<dbReference type="Proteomes" id="UP000441754">
    <property type="component" value="Unassembled WGS sequence"/>
</dbReference>
<dbReference type="RefSeq" id="WP_154174633.1">
    <property type="nucleotide sequence ID" value="NZ_WJXZ01000004.1"/>
</dbReference>
<protein>
    <recommendedName>
        <fullName evidence="1">HTH LytTR-type domain-containing protein</fullName>
    </recommendedName>
</protein>
<comment type="caution">
    <text evidence="2">The sequence shown here is derived from an EMBL/GenBank/DDBJ whole genome shotgun (WGS) entry which is preliminary data.</text>
</comment>
<dbReference type="Pfam" id="PF04397">
    <property type="entry name" value="LytTR"/>
    <property type="match status" value="1"/>
</dbReference>
<dbReference type="PROSITE" id="PS50930">
    <property type="entry name" value="HTH_LYTTR"/>
    <property type="match status" value="1"/>
</dbReference>
<dbReference type="Gene3D" id="2.40.50.1020">
    <property type="entry name" value="LytTr DNA-binding domain"/>
    <property type="match status" value="1"/>
</dbReference>
<dbReference type="InterPro" id="IPR007492">
    <property type="entry name" value="LytTR_DNA-bd_dom"/>
</dbReference>
<organism evidence="2 3">
    <name type="scientific">Larkinella terrae</name>
    <dbReference type="NCBI Taxonomy" id="2025311"/>
    <lineage>
        <taxon>Bacteria</taxon>
        <taxon>Pseudomonadati</taxon>
        <taxon>Bacteroidota</taxon>
        <taxon>Cytophagia</taxon>
        <taxon>Cytophagales</taxon>
        <taxon>Spirosomataceae</taxon>
        <taxon>Larkinella</taxon>
    </lineage>
</organism>
<dbReference type="GO" id="GO:0003677">
    <property type="term" value="F:DNA binding"/>
    <property type="evidence" value="ECO:0007669"/>
    <property type="project" value="InterPro"/>
</dbReference>
<evidence type="ECO:0000313" key="3">
    <source>
        <dbReference type="Proteomes" id="UP000441754"/>
    </source>
</evidence>
<dbReference type="EMBL" id="WJXZ01000004">
    <property type="protein sequence ID" value="MRS61231.1"/>
    <property type="molecule type" value="Genomic_DNA"/>
</dbReference>
<dbReference type="SMART" id="SM00850">
    <property type="entry name" value="LytTR"/>
    <property type="match status" value="1"/>
</dbReference>
<dbReference type="AlphaFoldDB" id="A0A7K0EI12"/>
<gene>
    <name evidence="2" type="ORF">GJJ30_08000</name>
</gene>
<reference evidence="2 3" key="1">
    <citation type="journal article" date="2018" name="Antonie Van Leeuwenhoek">
        <title>Larkinella terrae sp. nov., isolated from soil on Jeju Island, South Korea.</title>
        <authorList>
            <person name="Ten L.N."/>
            <person name="Jeon J."/>
            <person name="Park S.J."/>
            <person name="Park S."/>
            <person name="Lee S.Y."/>
            <person name="Kim M.K."/>
            <person name="Jung H.Y."/>
        </authorList>
    </citation>
    <scope>NUCLEOTIDE SEQUENCE [LARGE SCALE GENOMIC DNA]</scope>
    <source>
        <strain evidence="2 3">KCTC 52001</strain>
    </source>
</reference>